<name>A0A4Z0HAM4_9ACTN</name>
<evidence type="ECO:0000313" key="3">
    <source>
        <dbReference type="Proteomes" id="UP000297948"/>
    </source>
</evidence>
<evidence type="ECO:0000313" key="2">
    <source>
        <dbReference type="EMBL" id="TGB06049.1"/>
    </source>
</evidence>
<keyword evidence="3" id="KW-1185">Reference proteome</keyword>
<reference evidence="2 3" key="1">
    <citation type="submission" date="2019-03" db="EMBL/GenBank/DDBJ databases">
        <authorList>
            <person name="Gonzalez-Pimentel J.L."/>
        </authorList>
    </citation>
    <scope>NUCLEOTIDE SEQUENCE [LARGE SCALE GENOMIC DNA]</scope>
    <source>
        <strain evidence="2 3">JCM 31289</strain>
    </source>
</reference>
<dbReference type="AlphaFoldDB" id="A0A4Z0HAM4"/>
<dbReference type="PANTHER" id="PTHR33744">
    <property type="entry name" value="CARBOHYDRATE DIACID REGULATOR"/>
    <property type="match status" value="1"/>
</dbReference>
<dbReference type="PANTHER" id="PTHR33744:SF1">
    <property type="entry name" value="DNA-BINDING TRANSCRIPTIONAL ACTIVATOR ADER"/>
    <property type="match status" value="1"/>
</dbReference>
<gene>
    <name evidence="2" type="ORF">E4099_18580</name>
</gene>
<dbReference type="OrthoDB" id="3674804at2"/>
<comment type="caution">
    <text evidence="2">The sequence shown here is derived from an EMBL/GenBank/DDBJ whole genome shotgun (WGS) entry which is preliminary data.</text>
</comment>
<dbReference type="EMBL" id="SRID01000175">
    <property type="protein sequence ID" value="TGB06049.1"/>
    <property type="molecule type" value="Genomic_DNA"/>
</dbReference>
<organism evidence="2 3">
    <name type="scientific">Streptomyces palmae</name>
    <dbReference type="NCBI Taxonomy" id="1701085"/>
    <lineage>
        <taxon>Bacteria</taxon>
        <taxon>Bacillati</taxon>
        <taxon>Actinomycetota</taxon>
        <taxon>Actinomycetes</taxon>
        <taxon>Kitasatosporales</taxon>
        <taxon>Streptomycetaceae</taxon>
        <taxon>Streptomyces</taxon>
    </lineage>
</organism>
<dbReference type="InterPro" id="IPR025736">
    <property type="entry name" value="PucR_C-HTH_dom"/>
</dbReference>
<feature type="domain" description="PucR C-terminal helix-turn-helix" evidence="1">
    <location>
        <begin position="372"/>
        <end position="421"/>
    </location>
</feature>
<dbReference type="Proteomes" id="UP000297948">
    <property type="component" value="Unassembled WGS sequence"/>
</dbReference>
<accession>A0A4Z0HAM4</accession>
<dbReference type="InterPro" id="IPR042070">
    <property type="entry name" value="PucR_C-HTH_sf"/>
</dbReference>
<dbReference type="RefSeq" id="WP_135340218.1">
    <property type="nucleotide sequence ID" value="NZ_JBHLTX010000045.1"/>
</dbReference>
<feature type="domain" description="PucR C-terminal helix-turn-helix" evidence="1">
    <location>
        <begin position="462"/>
        <end position="506"/>
    </location>
</feature>
<dbReference type="Pfam" id="PF13556">
    <property type="entry name" value="HTH_30"/>
    <property type="match status" value="2"/>
</dbReference>
<evidence type="ECO:0000259" key="1">
    <source>
        <dbReference type="Pfam" id="PF13556"/>
    </source>
</evidence>
<protein>
    <submittedName>
        <fullName evidence="2">PucR family transcriptional regulator</fullName>
    </submittedName>
</protein>
<dbReference type="InterPro" id="IPR051448">
    <property type="entry name" value="CdaR-like_regulators"/>
</dbReference>
<dbReference type="Gene3D" id="1.10.10.2840">
    <property type="entry name" value="PucR C-terminal helix-turn-helix domain"/>
    <property type="match status" value="2"/>
</dbReference>
<sequence>MPTLVELAMLPEPTGEPGGAVPEPSAALGPALVEARLRGEREHGRQLARLLEQARDQGTVQERIVRVVRRLAGALGGMATLTTECGQRLAATPEEAVDMLPVNDLTWDVLSGRLAAAAVEDGAWRIRLIAVGGTPPRAVLTLGLHRPFDEHAAALLSQAAQILALLLEIRGAAVEGEQLLRTVSQLRLAVLQLLMTGQVTAAQRTAEGLRPGLLDAEYARVYIVEGPAAERPALAQECGAAISDRALVVPCPAFDSHLIVVCPVRRPVPGAAHEDRAVEEPLRQMVGARPGHYLGGSGVRPIGEAAGAYGEAVRALAVARFQPERSRLYSPRTGLHEVLEPDAWARWAAGVLHPLDTVPYAARDPLLGTVRLALDFPATAAARILGVSRNTVRARTSRAGALLGLDLTEAADRATAHLALRTARRLPAQGPAPTLDALLAATPVVSWARALLRGLDADRRDLRSTLRAWIAANTHVETTADRLGVHVQTVREHLRSAERLLEQQLLAGGGGVHDLVLAFAALEAAGEAPNATGSRRDSGQARKGQR</sequence>
<proteinExistence type="predicted"/>